<keyword evidence="3" id="KW-1185">Reference proteome</keyword>
<evidence type="ECO:0000256" key="1">
    <source>
        <dbReference type="SAM" id="MobiDB-lite"/>
    </source>
</evidence>
<organism evidence="2 3">
    <name type="scientific">Portunus trituberculatus</name>
    <name type="common">Swimming crab</name>
    <name type="synonym">Neptunus trituberculatus</name>
    <dbReference type="NCBI Taxonomy" id="210409"/>
    <lineage>
        <taxon>Eukaryota</taxon>
        <taxon>Metazoa</taxon>
        <taxon>Ecdysozoa</taxon>
        <taxon>Arthropoda</taxon>
        <taxon>Crustacea</taxon>
        <taxon>Multicrustacea</taxon>
        <taxon>Malacostraca</taxon>
        <taxon>Eumalacostraca</taxon>
        <taxon>Eucarida</taxon>
        <taxon>Decapoda</taxon>
        <taxon>Pleocyemata</taxon>
        <taxon>Brachyura</taxon>
        <taxon>Eubrachyura</taxon>
        <taxon>Portunoidea</taxon>
        <taxon>Portunidae</taxon>
        <taxon>Portuninae</taxon>
        <taxon>Portunus</taxon>
    </lineage>
</organism>
<dbReference type="Proteomes" id="UP000324222">
    <property type="component" value="Unassembled WGS sequence"/>
</dbReference>
<dbReference type="EMBL" id="VSRR010002874">
    <property type="protein sequence ID" value="MPC33639.1"/>
    <property type="molecule type" value="Genomic_DNA"/>
</dbReference>
<reference evidence="2 3" key="1">
    <citation type="submission" date="2019-05" db="EMBL/GenBank/DDBJ databases">
        <title>Another draft genome of Portunus trituberculatus and its Hox gene families provides insights of decapod evolution.</title>
        <authorList>
            <person name="Jeong J.-H."/>
            <person name="Song I."/>
            <person name="Kim S."/>
            <person name="Choi T."/>
            <person name="Kim D."/>
            <person name="Ryu S."/>
            <person name="Kim W."/>
        </authorList>
    </citation>
    <scope>NUCLEOTIDE SEQUENCE [LARGE SCALE GENOMIC DNA]</scope>
    <source>
        <tissue evidence="2">Muscle</tissue>
    </source>
</reference>
<sequence>MPADTLEHKEAKYRQLIGWNAKRGGCGIIGSGGRGGPPSPAPVLSALRRRNLIILPITTLTWGVAPLPAVSVITARPVPPRRSSPRIAPPPLSSSASPRREARRGCAH</sequence>
<name>A0A5B7EKH4_PORTR</name>
<accession>A0A5B7EKH4</accession>
<evidence type="ECO:0000313" key="3">
    <source>
        <dbReference type="Proteomes" id="UP000324222"/>
    </source>
</evidence>
<gene>
    <name evidence="2" type="ORF">E2C01_026994</name>
</gene>
<dbReference type="AlphaFoldDB" id="A0A5B7EKH4"/>
<evidence type="ECO:0000313" key="2">
    <source>
        <dbReference type="EMBL" id="MPC33639.1"/>
    </source>
</evidence>
<feature type="compositionally biased region" description="Basic and acidic residues" evidence="1">
    <location>
        <begin position="98"/>
        <end position="108"/>
    </location>
</feature>
<feature type="region of interest" description="Disordered" evidence="1">
    <location>
        <begin position="76"/>
        <end position="108"/>
    </location>
</feature>
<comment type="caution">
    <text evidence="2">The sequence shown here is derived from an EMBL/GenBank/DDBJ whole genome shotgun (WGS) entry which is preliminary data.</text>
</comment>
<proteinExistence type="predicted"/>
<feature type="compositionally biased region" description="Pro residues" evidence="1">
    <location>
        <begin position="77"/>
        <end position="92"/>
    </location>
</feature>
<protein>
    <submittedName>
        <fullName evidence="2">Uncharacterized protein</fullName>
    </submittedName>
</protein>